<feature type="compositionally biased region" description="Pro residues" evidence="1">
    <location>
        <begin position="686"/>
        <end position="709"/>
    </location>
</feature>
<comment type="caution">
    <text evidence="3">The sequence shown here is derived from an EMBL/GenBank/DDBJ whole genome shotgun (WGS) entry which is preliminary data.</text>
</comment>
<dbReference type="Pfam" id="PF25318">
    <property type="entry name" value="WHD_GDS1"/>
    <property type="match status" value="1"/>
</dbReference>
<proteinExistence type="predicted"/>
<keyword evidence="4" id="KW-1185">Reference proteome</keyword>
<gene>
    <name evidence="3" type="ORF">IWQ60_003829</name>
</gene>
<reference evidence="3" key="1">
    <citation type="submission" date="2022-07" db="EMBL/GenBank/DDBJ databases">
        <title>Phylogenomic reconstructions and comparative analyses of Kickxellomycotina fungi.</title>
        <authorList>
            <person name="Reynolds N.K."/>
            <person name="Stajich J.E."/>
            <person name="Barry K."/>
            <person name="Grigoriev I.V."/>
            <person name="Crous P."/>
            <person name="Smith M.E."/>
        </authorList>
    </citation>
    <scope>NUCLEOTIDE SEQUENCE</scope>
    <source>
        <strain evidence="3">RSA 861</strain>
    </source>
</reference>
<feature type="region of interest" description="Disordered" evidence="1">
    <location>
        <begin position="645"/>
        <end position="730"/>
    </location>
</feature>
<feature type="domain" description="HTH APSES-type" evidence="2">
    <location>
        <begin position="956"/>
        <end position="1071"/>
    </location>
</feature>
<feature type="compositionally biased region" description="Low complexity" evidence="1">
    <location>
        <begin position="710"/>
        <end position="730"/>
    </location>
</feature>
<name>A0A9W8DW26_9FUNG</name>
<evidence type="ECO:0000313" key="3">
    <source>
        <dbReference type="EMBL" id="KAJ1926385.1"/>
    </source>
</evidence>
<feature type="compositionally biased region" description="Low complexity" evidence="1">
    <location>
        <begin position="895"/>
        <end position="906"/>
    </location>
</feature>
<dbReference type="Proteomes" id="UP001150569">
    <property type="component" value="Unassembled WGS sequence"/>
</dbReference>
<feature type="region of interest" description="Disordered" evidence="1">
    <location>
        <begin position="895"/>
        <end position="918"/>
    </location>
</feature>
<dbReference type="EMBL" id="JANBPT010000172">
    <property type="protein sequence ID" value="KAJ1926385.1"/>
    <property type="molecule type" value="Genomic_DNA"/>
</dbReference>
<feature type="compositionally biased region" description="Low complexity" evidence="1">
    <location>
        <begin position="673"/>
        <end position="685"/>
    </location>
</feature>
<feature type="compositionally biased region" description="Acidic residues" evidence="1">
    <location>
        <begin position="559"/>
        <end position="570"/>
    </location>
</feature>
<feature type="region of interest" description="Disordered" evidence="1">
    <location>
        <begin position="550"/>
        <end position="572"/>
    </location>
</feature>
<evidence type="ECO:0000259" key="2">
    <source>
        <dbReference type="PROSITE" id="PS51299"/>
    </source>
</evidence>
<feature type="region of interest" description="Disordered" evidence="1">
    <location>
        <begin position="433"/>
        <end position="481"/>
    </location>
</feature>
<feature type="compositionally biased region" description="Acidic residues" evidence="1">
    <location>
        <begin position="445"/>
        <end position="462"/>
    </location>
</feature>
<dbReference type="InterPro" id="IPR036887">
    <property type="entry name" value="HTH_APSES_sf"/>
</dbReference>
<dbReference type="SUPFAM" id="SSF54616">
    <property type="entry name" value="DNA-binding domain of Mlu1-box binding protein MBP1"/>
    <property type="match status" value="1"/>
</dbReference>
<feature type="region of interest" description="Disordered" evidence="1">
    <location>
        <begin position="1"/>
        <end position="23"/>
    </location>
</feature>
<organism evidence="3 4">
    <name type="scientific">Tieghemiomyces parasiticus</name>
    <dbReference type="NCBI Taxonomy" id="78921"/>
    <lineage>
        <taxon>Eukaryota</taxon>
        <taxon>Fungi</taxon>
        <taxon>Fungi incertae sedis</taxon>
        <taxon>Zoopagomycota</taxon>
        <taxon>Kickxellomycotina</taxon>
        <taxon>Dimargaritomycetes</taxon>
        <taxon>Dimargaritales</taxon>
        <taxon>Dimargaritaceae</taxon>
        <taxon>Tieghemiomyces</taxon>
    </lineage>
</organism>
<evidence type="ECO:0000313" key="4">
    <source>
        <dbReference type="Proteomes" id="UP001150569"/>
    </source>
</evidence>
<feature type="compositionally biased region" description="Low complexity" evidence="1">
    <location>
        <begin position="856"/>
        <end position="869"/>
    </location>
</feature>
<dbReference type="OrthoDB" id="5597783at2759"/>
<protein>
    <recommendedName>
        <fullName evidence="2">HTH APSES-type domain-containing protein</fullName>
    </recommendedName>
</protein>
<feature type="compositionally biased region" description="Basic and acidic residues" evidence="1">
    <location>
        <begin position="1196"/>
        <end position="1206"/>
    </location>
</feature>
<feature type="compositionally biased region" description="Pro residues" evidence="1">
    <location>
        <begin position="285"/>
        <end position="296"/>
    </location>
</feature>
<dbReference type="AlphaFoldDB" id="A0A9W8DW26"/>
<dbReference type="GO" id="GO:0003677">
    <property type="term" value="F:DNA binding"/>
    <property type="evidence" value="ECO:0007669"/>
    <property type="project" value="InterPro"/>
</dbReference>
<sequence length="1219" mass="127620">MASADPARAPSPLSTGPTPAETRRVPYNLENLHPDDARDKVFVAILKALIYMGNRPSSPKELANCIMKQRFTMLGGATPYATVSSRISQHFKRAAEHRPPRPPILGKAVDSRYSRKIHYYLATADGPPPMPLPSITADDDAGRKRPARPPRDSAGVKRARITAATVAPSANALTESTMREEEQVDDDDDDDDDDPRGLANGGSDTLRLTRSVSLFEHAPRPGRGKWVPGVPHHRSAGAVLDFVAAAPERRRSLDALRGMAPPNHRELPIKAVEPALAESSSTSPTPLPASPAPSPPEVHDFHEEMMTGHLAADVSPLILPTRPPPASRASRPGTPDLGVDLHRAMAPLLAVQARQAQSPSRTATPDSLDPATPATPPVAYFQPYAGRDRTPPPPSSVAAGSPFHLPPFWQASPSPADVLFGSYVGRLSAQAAANFPPPTRTTPVVDDDDDLEMEFNNEDPVDRDESDRHSMDEDEDEEVGGLPVSDRFRLPAALPIPGPPAVGSLGAGMLDIHDPASMSLGELERLWASPRIEAAPVESAPWCACPPPSPRPTLAAVPEAEDEEGDDDDDPLARLCSSSLPGSLRNLTLAPPRPAPRPAPLSLARPALAQAAARLSRSLSQGEPGLTAAGCEHCGRRRRPSVLAAALNPSVLDTATAPLSPERRPSPLPPAGGSPAALLPSDQTSPLPPAATSPVPPRTTATTPPPPPSSSVAPAAPAPPSSTKAPPTAAPLITPSALTARSLFTAISALAKAKGGSLAAMGDDISTLFGASPPAGDGPSSFATTFSALLASTLNARPSQSPGDASAADRNASPFTALLNRTIAALQKHRQEQQQRSAAAAATTTAASSVAVPTAALPAPASPPAKATTPIPPKPEEVPSKSVAVAAKVTTPIPAPAAASTPTVGPVAPPTPVRPTLSRSVSASYAAALAARNEADDDAPPPRPDCIPARLPVSPRIYLTLVESTPFYILAVGPRQGFKRTHTLLRRADTGYVNAERLLGAGGVETDQERSIVLSLEVDRYRYPDPLSELYGSWIPLPRARALAATCSLHHKLGPFLNDNLQTYFPAQLPPAYAKMARSRAPTTAAASSVRYPSLETGAPPTSDLAHLFLVASCAAFRNEAVRVVTPASLLKPAPGKHGLAGESSVTPKRPRCQTPADDGLAAAETPTQRTPPRKPTSGRRTKSTLASRRTTPKGDVVRRNARSGDEDIEVDVEGHSDG</sequence>
<dbReference type="Gene3D" id="3.10.260.10">
    <property type="entry name" value="Transcription regulator HTH, APSES-type DNA-binding domain"/>
    <property type="match status" value="1"/>
</dbReference>
<feature type="region of interest" description="Disordered" evidence="1">
    <location>
        <begin position="275"/>
        <end position="300"/>
    </location>
</feature>
<feature type="region of interest" description="Disordered" evidence="1">
    <location>
        <begin position="1131"/>
        <end position="1219"/>
    </location>
</feature>
<dbReference type="InterPro" id="IPR057511">
    <property type="entry name" value="WH_GDS1"/>
</dbReference>
<feature type="compositionally biased region" description="Low complexity" evidence="1">
    <location>
        <begin position="275"/>
        <end position="284"/>
    </location>
</feature>
<dbReference type="PRINTS" id="PR01217">
    <property type="entry name" value="PRICHEXTENSN"/>
</dbReference>
<accession>A0A9W8DW26</accession>
<feature type="compositionally biased region" description="Acidic residues" evidence="1">
    <location>
        <begin position="182"/>
        <end position="194"/>
    </location>
</feature>
<dbReference type="InterPro" id="IPR003163">
    <property type="entry name" value="Tscrpt_reg_HTH_APSES-type"/>
</dbReference>
<evidence type="ECO:0000256" key="1">
    <source>
        <dbReference type="SAM" id="MobiDB-lite"/>
    </source>
</evidence>
<feature type="compositionally biased region" description="Polar residues" evidence="1">
    <location>
        <begin position="354"/>
        <end position="365"/>
    </location>
</feature>
<dbReference type="PROSITE" id="PS51299">
    <property type="entry name" value="HTH_APSES"/>
    <property type="match status" value="1"/>
</dbReference>
<feature type="region of interest" description="Disordered" evidence="1">
    <location>
        <begin position="856"/>
        <end position="879"/>
    </location>
</feature>
<feature type="region of interest" description="Disordered" evidence="1">
    <location>
        <begin position="354"/>
        <end position="376"/>
    </location>
</feature>
<feature type="region of interest" description="Disordered" evidence="1">
    <location>
        <begin position="122"/>
        <end position="205"/>
    </location>
</feature>